<accession>A0A8U0A5L1</accession>
<name>A0A8U0A5L1_9EURY</name>
<protein>
    <submittedName>
        <fullName evidence="1">Uncharacterized protein</fullName>
    </submittedName>
</protein>
<reference evidence="1" key="1">
    <citation type="submission" date="2022-04" db="EMBL/GenBank/DDBJ databases">
        <title>Halocatena sp. nov., isolated from a salt lake.</title>
        <authorList>
            <person name="Cui H.-L."/>
        </authorList>
    </citation>
    <scope>NUCLEOTIDE SEQUENCE</scope>
    <source>
        <strain evidence="1">AD-1</strain>
    </source>
</reference>
<dbReference type="AlphaFoldDB" id="A0A8U0A5L1"/>
<dbReference type="EMBL" id="CP096019">
    <property type="protein sequence ID" value="UPM43243.1"/>
    <property type="molecule type" value="Genomic_DNA"/>
</dbReference>
<gene>
    <name evidence="1" type="ORF">MW046_02055</name>
</gene>
<dbReference type="KEGG" id="haad:MW046_02055"/>
<keyword evidence="2" id="KW-1185">Reference proteome</keyword>
<evidence type="ECO:0000313" key="2">
    <source>
        <dbReference type="Proteomes" id="UP000831768"/>
    </source>
</evidence>
<dbReference type="Proteomes" id="UP000831768">
    <property type="component" value="Chromosome"/>
</dbReference>
<organism evidence="1 2">
    <name type="scientific">Halocatena salina</name>
    <dbReference type="NCBI Taxonomy" id="2934340"/>
    <lineage>
        <taxon>Archaea</taxon>
        <taxon>Methanobacteriati</taxon>
        <taxon>Methanobacteriota</taxon>
        <taxon>Stenosarchaea group</taxon>
        <taxon>Halobacteria</taxon>
        <taxon>Halobacteriales</taxon>
        <taxon>Natronomonadaceae</taxon>
        <taxon>Halocatena</taxon>
    </lineage>
</organism>
<sequence length="125" mass="13867">MVDPPQRDLIGQFVGSDCDPCHATCSFHEDTCTLKAGDTLQIEVEYVDEGWIPLFHRCTAHAVPLFPEEHSVYGVDQALMETTLSPTGAHLPRTNEYVPEALTITDITVVDHSPATEGRRPTDQY</sequence>
<proteinExistence type="predicted"/>
<dbReference type="GeneID" id="71926792"/>
<dbReference type="RefSeq" id="WP_247993910.1">
    <property type="nucleotide sequence ID" value="NZ_CP096019.1"/>
</dbReference>
<evidence type="ECO:0000313" key="1">
    <source>
        <dbReference type="EMBL" id="UPM43243.1"/>
    </source>
</evidence>